<feature type="compositionally biased region" description="Pro residues" evidence="6">
    <location>
        <begin position="32"/>
        <end position="44"/>
    </location>
</feature>
<feature type="domain" description="FAD-binding PCMH-type" evidence="8">
    <location>
        <begin position="79"/>
        <end position="247"/>
    </location>
</feature>
<keyword evidence="5" id="KW-0560">Oxidoreductase</keyword>
<dbReference type="InterPro" id="IPR006093">
    <property type="entry name" value="Oxy_OxRdtase_FAD_BS"/>
</dbReference>
<reference evidence="9 10" key="1">
    <citation type="submission" date="2023-06" db="EMBL/GenBank/DDBJ databases">
        <title>Pelomonas sp. APW6 16S ribosomal RNA gene genome sequencing and assembly.</title>
        <authorList>
            <person name="Woo H."/>
        </authorList>
    </citation>
    <scope>NUCLEOTIDE SEQUENCE [LARGE SCALE GENOMIC DNA]</scope>
    <source>
        <strain evidence="9 10">APW6</strain>
    </source>
</reference>
<dbReference type="PANTHER" id="PTHR42973">
    <property type="entry name" value="BINDING OXIDOREDUCTASE, PUTATIVE (AFU_ORTHOLOGUE AFUA_1G17690)-RELATED"/>
    <property type="match status" value="1"/>
</dbReference>
<evidence type="ECO:0000256" key="3">
    <source>
        <dbReference type="ARBA" id="ARBA00022630"/>
    </source>
</evidence>
<protein>
    <submittedName>
        <fullName evidence="9">FAD-binding oxidoreductase</fullName>
    </submittedName>
</protein>
<dbReference type="Gene3D" id="3.30.465.10">
    <property type="match status" value="1"/>
</dbReference>
<comment type="caution">
    <text evidence="9">The sequence shown here is derived from an EMBL/GenBank/DDBJ whole genome shotgun (WGS) entry which is preliminary data.</text>
</comment>
<evidence type="ECO:0000313" key="9">
    <source>
        <dbReference type="EMBL" id="MDL5030784.1"/>
    </source>
</evidence>
<evidence type="ECO:0000256" key="7">
    <source>
        <dbReference type="SAM" id="SignalP"/>
    </source>
</evidence>
<dbReference type="Pfam" id="PF01565">
    <property type="entry name" value="FAD_binding_4"/>
    <property type="match status" value="1"/>
</dbReference>
<proteinExistence type="inferred from homology"/>
<feature type="chain" id="PRO_5045683550" evidence="7">
    <location>
        <begin position="16"/>
        <end position="504"/>
    </location>
</feature>
<dbReference type="InterPro" id="IPR006094">
    <property type="entry name" value="Oxid_FAD_bind_N"/>
</dbReference>
<dbReference type="PANTHER" id="PTHR42973:SF39">
    <property type="entry name" value="FAD-BINDING PCMH-TYPE DOMAIN-CONTAINING PROTEIN"/>
    <property type="match status" value="1"/>
</dbReference>
<keyword evidence="4" id="KW-0274">FAD</keyword>
<evidence type="ECO:0000313" key="10">
    <source>
        <dbReference type="Proteomes" id="UP001238603"/>
    </source>
</evidence>
<evidence type="ECO:0000256" key="2">
    <source>
        <dbReference type="ARBA" id="ARBA00005466"/>
    </source>
</evidence>
<organism evidence="9 10">
    <name type="scientific">Roseateles subflavus</name>
    <dbReference type="NCBI Taxonomy" id="3053353"/>
    <lineage>
        <taxon>Bacteria</taxon>
        <taxon>Pseudomonadati</taxon>
        <taxon>Pseudomonadota</taxon>
        <taxon>Betaproteobacteria</taxon>
        <taxon>Burkholderiales</taxon>
        <taxon>Sphaerotilaceae</taxon>
        <taxon>Roseateles</taxon>
    </lineage>
</organism>
<dbReference type="InterPro" id="IPR016166">
    <property type="entry name" value="FAD-bd_PCMH"/>
</dbReference>
<dbReference type="Gene3D" id="3.40.462.20">
    <property type="match status" value="1"/>
</dbReference>
<evidence type="ECO:0000256" key="6">
    <source>
        <dbReference type="SAM" id="MobiDB-lite"/>
    </source>
</evidence>
<feature type="region of interest" description="Disordered" evidence="6">
    <location>
        <begin position="25"/>
        <end position="46"/>
    </location>
</feature>
<keyword evidence="10" id="KW-1185">Reference proteome</keyword>
<keyword evidence="3" id="KW-0285">Flavoprotein</keyword>
<dbReference type="InterPro" id="IPR012951">
    <property type="entry name" value="BBE"/>
</dbReference>
<dbReference type="PROSITE" id="PS00862">
    <property type="entry name" value="OX2_COVAL_FAD"/>
    <property type="match status" value="1"/>
</dbReference>
<evidence type="ECO:0000256" key="5">
    <source>
        <dbReference type="ARBA" id="ARBA00023002"/>
    </source>
</evidence>
<dbReference type="Gene3D" id="3.30.43.10">
    <property type="entry name" value="Uridine Diphospho-n-acetylenolpyruvylglucosamine Reductase, domain 2"/>
    <property type="match status" value="1"/>
</dbReference>
<accession>A0ABT7LD39</accession>
<evidence type="ECO:0000256" key="4">
    <source>
        <dbReference type="ARBA" id="ARBA00022827"/>
    </source>
</evidence>
<evidence type="ECO:0000256" key="1">
    <source>
        <dbReference type="ARBA" id="ARBA00001974"/>
    </source>
</evidence>
<dbReference type="Proteomes" id="UP001238603">
    <property type="component" value="Unassembled WGS sequence"/>
</dbReference>
<dbReference type="PROSITE" id="PS51387">
    <property type="entry name" value="FAD_PCMH"/>
    <property type="match status" value="1"/>
</dbReference>
<dbReference type="RefSeq" id="WP_285980911.1">
    <property type="nucleotide sequence ID" value="NZ_JASVDS010000001.1"/>
</dbReference>
<dbReference type="InterPro" id="IPR016167">
    <property type="entry name" value="FAD-bd_PCMH_sub1"/>
</dbReference>
<feature type="signal peptide" evidence="7">
    <location>
        <begin position="1"/>
        <end position="15"/>
    </location>
</feature>
<dbReference type="InterPro" id="IPR016169">
    <property type="entry name" value="FAD-bd_PCMH_sub2"/>
</dbReference>
<comment type="cofactor">
    <cofactor evidence="1">
        <name>FAD</name>
        <dbReference type="ChEBI" id="CHEBI:57692"/>
    </cofactor>
</comment>
<sequence length="504" mass="52379">MQRRQALTWTSASMAAWLLPGCGGGGGASVPTPTPPPTPTPSPFPADWEPLARQVQGPLLLPGQAAFDTARRVANARFDDRLPQAVLRCASAADVQAGLAHALARRLPLSLRSGGHSYIGSSTGSGLVIDVGPLNSVQLQGEVAVVGAGATLADVYGTLLPLGRSVASGSCLSVGIAGIAMGGGFGVVDRSEGLTCDQLLGAQLVTPDGRLVDCDAQQQADLFWALRGGGGGHLGVLTQLRLRTHAVGPMQQFEADFPLDALPAAFAAWQDWQGQGLPDAIWSQFVLPAGSPQFRIWGVAAGESAALQPVWTALLQRIGRAPSFERWQASSYGSVMMGACQGYSLPQCHLPSQREGGLLRRVSMTAASDFFDRPLDAAGIAALAAGVAARQGTGVVVLNLMGGAIARVAPDATAFAHRRALFSAQYLCEYVSGTAESTLAGAEQWAQGMRERLQPWSSGGAYVNYPNALQGRAAEAFFGANLARLRAIKAAVDPQGVLAPLERA</sequence>
<keyword evidence="7" id="KW-0732">Signal</keyword>
<comment type="similarity">
    <text evidence="2">Belongs to the oxygen-dependent FAD-linked oxidoreductase family.</text>
</comment>
<name>A0ABT7LD39_9BURK</name>
<evidence type="ECO:0000259" key="8">
    <source>
        <dbReference type="PROSITE" id="PS51387"/>
    </source>
</evidence>
<gene>
    <name evidence="9" type="ORF">QRD43_02605</name>
</gene>
<dbReference type="SUPFAM" id="SSF56176">
    <property type="entry name" value="FAD-binding/transporter-associated domain-like"/>
    <property type="match status" value="1"/>
</dbReference>
<dbReference type="InterPro" id="IPR036318">
    <property type="entry name" value="FAD-bd_PCMH-like_sf"/>
</dbReference>
<dbReference type="InterPro" id="IPR050416">
    <property type="entry name" value="FAD-linked_Oxidoreductase"/>
</dbReference>
<dbReference type="Pfam" id="PF08031">
    <property type="entry name" value="BBE"/>
    <property type="match status" value="1"/>
</dbReference>
<dbReference type="EMBL" id="JASVDS010000001">
    <property type="protein sequence ID" value="MDL5030784.1"/>
    <property type="molecule type" value="Genomic_DNA"/>
</dbReference>